<dbReference type="GO" id="GO:0005634">
    <property type="term" value="C:nucleus"/>
    <property type="evidence" value="ECO:0007669"/>
    <property type="project" value="UniProtKB-SubCell"/>
</dbReference>
<evidence type="ECO:0000256" key="1">
    <source>
        <dbReference type="ARBA" id="ARBA00004123"/>
    </source>
</evidence>
<dbReference type="CDD" id="cd12148">
    <property type="entry name" value="fungal_TF_MHR"/>
    <property type="match status" value="1"/>
</dbReference>
<dbReference type="PANTHER" id="PTHR31845:SF19">
    <property type="entry name" value="TRANSCRIPTION FACTOR DOMAIN-CONTAINING PROTEIN"/>
    <property type="match status" value="1"/>
</dbReference>
<dbReference type="GO" id="GO:0008270">
    <property type="term" value="F:zinc ion binding"/>
    <property type="evidence" value="ECO:0007669"/>
    <property type="project" value="InterPro"/>
</dbReference>
<dbReference type="Gene3D" id="4.10.240.10">
    <property type="entry name" value="Zn(2)-C6 fungal-type DNA-binding domain"/>
    <property type="match status" value="1"/>
</dbReference>
<dbReference type="InterPro" id="IPR001138">
    <property type="entry name" value="Zn2Cys6_DnaBD"/>
</dbReference>
<feature type="region of interest" description="Disordered" evidence="6">
    <location>
        <begin position="230"/>
        <end position="265"/>
    </location>
</feature>
<accession>A0A8K0NVZ7</accession>
<evidence type="ECO:0000259" key="7">
    <source>
        <dbReference type="PROSITE" id="PS50048"/>
    </source>
</evidence>
<evidence type="ECO:0000256" key="2">
    <source>
        <dbReference type="ARBA" id="ARBA00023015"/>
    </source>
</evidence>
<dbReference type="PROSITE" id="PS50048">
    <property type="entry name" value="ZN2_CY6_FUNGAL_2"/>
    <property type="match status" value="1"/>
</dbReference>
<dbReference type="AlphaFoldDB" id="A0A8K0NVZ7"/>
<dbReference type="CDD" id="cd00067">
    <property type="entry name" value="GAL4"/>
    <property type="match status" value="1"/>
</dbReference>
<dbReference type="GO" id="GO:0000976">
    <property type="term" value="F:transcription cis-regulatory region binding"/>
    <property type="evidence" value="ECO:0007669"/>
    <property type="project" value="TreeGrafter"/>
</dbReference>
<dbReference type="EMBL" id="JABELV010000001">
    <property type="protein sequence ID" value="KAG7580060.1"/>
    <property type="molecule type" value="Genomic_DNA"/>
</dbReference>
<dbReference type="SUPFAM" id="SSF57701">
    <property type="entry name" value="Zn2/Cys6 DNA-binding domain"/>
    <property type="match status" value="1"/>
</dbReference>
<protein>
    <recommendedName>
        <fullName evidence="7">Zn(2)-C6 fungal-type domain-containing protein</fullName>
    </recommendedName>
</protein>
<feature type="domain" description="Zn(2)-C6 fungal-type" evidence="7">
    <location>
        <begin position="25"/>
        <end position="63"/>
    </location>
</feature>
<dbReference type="InterPro" id="IPR036864">
    <property type="entry name" value="Zn2-C6_fun-type_DNA-bd_sf"/>
</dbReference>
<keyword evidence="4" id="KW-0804">Transcription</keyword>
<evidence type="ECO:0000256" key="5">
    <source>
        <dbReference type="ARBA" id="ARBA00023242"/>
    </source>
</evidence>
<proteinExistence type="predicted"/>
<reference evidence="8" key="1">
    <citation type="submission" date="2020-04" db="EMBL/GenBank/DDBJ databases">
        <title>Analysis of mating type loci in Filobasidium floriforme.</title>
        <authorList>
            <person name="Nowrousian M."/>
        </authorList>
    </citation>
    <scope>NUCLEOTIDE SEQUENCE</scope>
    <source>
        <strain evidence="8">CBS 6242</strain>
    </source>
</reference>
<feature type="region of interest" description="Disordered" evidence="6">
    <location>
        <begin position="66"/>
        <end position="102"/>
    </location>
</feature>
<dbReference type="SMART" id="SM00066">
    <property type="entry name" value="GAL4"/>
    <property type="match status" value="1"/>
</dbReference>
<dbReference type="Proteomes" id="UP000812966">
    <property type="component" value="Unassembled WGS sequence"/>
</dbReference>
<organism evidence="8 9">
    <name type="scientific">Filobasidium floriforme</name>
    <dbReference type="NCBI Taxonomy" id="5210"/>
    <lineage>
        <taxon>Eukaryota</taxon>
        <taxon>Fungi</taxon>
        <taxon>Dikarya</taxon>
        <taxon>Basidiomycota</taxon>
        <taxon>Agaricomycotina</taxon>
        <taxon>Tremellomycetes</taxon>
        <taxon>Filobasidiales</taxon>
        <taxon>Filobasidiaceae</taxon>
        <taxon>Filobasidium</taxon>
    </lineage>
</organism>
<evidence type="ECO:0000256" key="4">
    <source>
        <dbReference type="ARBA" id="ARBA00023163"/>
    </source>
</evidence>
<sequence>MEAEPSSSSLHKQVHNDTFVVRQLACVSCRAAKVKCKPLQDNAQRNSGDPCMRCVKHGLRCRYPARKKRGERADASIERQAPGDRHESSSSSNVPLPTASPATHYFPGQAGFGPLTSNHPLLGQYAFPIASNEAPSSIQTPALNDLLSMFDSPNLGPNTANNNGHERIFNAAHQPNFLPVGSSSSPGSDSLGQMGNFASVGSHAQPIRPRSRPRATMSFTQEVQEIKDDFGIPPTRNVSRNASPEREDRIRYTPSPPSSGLGSRRNEGLQVFWQDEPGSQIIPPPIIPVPDLPGLLTAEEVTYLFERFFEYHNNCIGLLDPVLHTPAFCFSTSPLLFHAILAVTAGTFRLNKYVALWERTKSMISLAFGAAEESVELCQAVSLVNNWNDVEDKSGSLRFGFAVRIAYQLGLNRPPVRPLPSDEMAARLELNRERTWIHLSLFESLVNGMYGGMPPMMQPEPAAKIEAWYMDHPQYHSHADIILVTSSSLVPILGDVLSLQGDTTPDSLQRKKVLEKARPLRYEWSMIWLGRKPLGTSLSHATRTYFQWAEKAIARDITNVARLTADDEEGVESLWNDIFAALDSIRQIAIDTSPRGILFWGLNSVALHVSKCGLLLTKHIASLTPATAKGVMAIFGDIYHASSVGTTAGSRRLYLKKLFGSLLRICTRRLAAARTVSEGGEGMSGVTVDPVIIAAYNQLLPWSDDGTSMDLQSSQGSEDQRQLEAFIDDYVMQ</sequence>
<name>A0A8K0NVZ7_9TREE</name>
<keyword evidence="5" id="KW-0539">Nucleus</keyword>
<evidence type="ECO:0000256" key="3">
    <source>
        <dbReference type="ARBA" id="ARBA00023125"/>
    </source>
</evidence>
<comment type="subcellular location">
    <subcellularLocation>
        <location evidence="1">Nucleus</location>
    </subcellularLocation>
</comment>
<evidence type="ECO:0000313" key="9">
    <source>
        <dbReference type="Proteomes" id="UP000812966"/>
    </source>
</evidence>
<dbReference type="GO" id="GO:0000981">
    <property type="term" value="F:DNA-binding transcription factor activity, RNA polymerase II-specific"/>
    <property type="evidence" value="ECO:0007669"/>
    <property type="project" value="InterPro"/>
</dbReference>
<dbReference type="Pfam" id="PF00172">
    <property type="entry name" value="Zn_clus"/>
    <property type="match status" value="1"/>
</dbReference>
<feature type="compositionally biased region" description="Basic and acidic residues" evidence="6">
    <location>
        <begin position="71"/>
        <end position="88"/>
    </location>
</feature>
<dbReference type="InterPro" id="IPR051089">
    <property type="entry name" value="prtT"/>
</dbReference>
<evidence type="ECO:0000313" key="8">
    <source>
        <dbReference type="EMBL" id="KAG7580060.1"/>
    </source>
</evidence>
<evidence type="ECO:0000256" key="6">
    <source>
        <dbReference type="SAM" id="MobiDB-lite"/>
    </source>
</evidence>
<comment type="caution">
    <text evidence="8">The sequence shown here is derived from an EMBL/GenBank/DDBJ whole genome shotgun (WGS) entry which is preliminary data.</text>
</comment>
<dbReference type="PANTHER" id="PTHR31845">
    <property type="entry name" value="FINGER DOMAIN PROTEIN, PUTATIVE-RELATED"/>
    <property type="match status" value="1"/>
</dbReference>
<gene>
    <name evidence="8" type="ORF">FFLO_00031</name>
</gene>
<keyword evidence="2" id="KW-0805">Transcription regulation</keyword>
<keyword evidence="9" id="KW-1185">Reference proteome</keyword>
<keyword evidence="3" id="KW-0238">DNA-binding</keyword>